<dbReference type="RefSeq" id="WP_240591263.1">
    <property type="nucleotide sequence ID" value="NZ_JAKUDL010000003.1"/>
</dbReference>
<evidence type="ECO:0000313" key="2">
    <source>
        <dbReference type="Proteomes" id="UP001297581"/>
    </source>
</evidence>
<accession>A0AAJ1BHR8</accession>
<protein>
    <submittedName>
        <fullName evidence="1">Uncharacterized protein</fullName>
    </submittedName>
</protein>
<proteinExistence type="predicted"/>
<sequence>MSYLIFKEHPVALGSPGQGCVFYAFLFSRQAVFANFLFALLKLAFAHLNHLHNPLRLAPLAVSVDAHYRDPKLLRKVFFAPKRSSEQVFTAPSKTTPKGSKYGQFQATFPNKKRRNAAFGFELWLYQRLSALALICCRTHG</sequence>
<comment type="caution">
    <text evidence="1">The sequence shown here is derived from an EMBL/GenBank/DDBJ whole genome shotgun (WGS) entry which is preliminary data.</text>
</comment>
<gene>
    <name evidence="1" type="ORF">MJ923_11900</name>
</gene>
<keyword evidence="2" id="KW-1185">Reference proteome</keyword>
<reference evidence="1 2" key="1">
    <citation type="submission" date="2022-02" db="EMBL/GenBank/DDBJ databases">
        <title>The genome sequence of Shewanella sp. 3B26.</title>
        <authorList>
            <person name="Du J."/>
        </authorList>
    </citation>
    <scope>NUCLEOTIDE SEQUENCE [LARGE SCALE GENOMIC DNA]</scope>
    <source>
        <strain evidence="1 2">3B26</strain>
    </source>
</reference>
<dbReference type="EMBL" id="JAKUDL010000003">
    <property type="protein sequence ID" value="MCH4295005.1"/>
    <property type="molecule type" value="Genomic_DNA"/>
</dbReference>
<dbReference type="AlphaFoldDB" id="A0AAJ1BHR8"/>
<organism evidence="1 2">
    <name type="scientific">Shewanella zhuhaiensis</name>
    <dbReference type="NCBI Taxonomy" id="2919576"/>
    <lineage>
        <taxon>Bacteria</taxon>
        <taxon>Pseudomonadati</taxon>
        <taxon>Pseudomonadota</taxon>
        <taxon>Gammaproteobacteria</taxon>
        <taxon>Alteromonadales</taxon>
        <taxon>Shewanellaceae</taxon>
        <taxon>Shewanella</taxon>
    </lineage>
</organism>
<evidence type="ECO:0000313" key="1">
    <source>
        <dbReference type="EMBL" id="MCH4295005.1"/>
    </source>
</evidence>
<dbReference type="Proteomes" id="UP001297581">
    <property type="component" value="Unassembled WGS sequence"/>
</dbReference>
<name>A0AAJ1BHR8_9GAMM</name>